<evidence type="ECO:0000313" key="2">
    <source>
        <dbReference type="EMBL" id="MCE8049284.1"/>
    </source>
</evidence>
<dbReference type="EMBL" id="JABFTQ010000021">
    <property type="protein sequence ID" value="MCE8049284.1"/>
    <property type="molecule type" value="Genomic_DNA"/>
</dbReference>
<dbReference type="Gene3D" id="3.40.50.150">
    <property type="entry name" value="Vaccinia Virus protein VP39"/>
    <property type="match status" value="1"/>
</dbReference>
<name>A0ABS9BBL9_9GAMM</name>
<dbReference type="GO" id="GO:0008168">
    <property type="term" value="F:methyltransferase activity"/>
    <property type="evidence" value="ECO:0007669"/>
    <property type="project" value="UniProtKB-KW"/>
</dbReference>
<reference evidence="2 3" key="1">
    <citation type="journal article" date="2021" name="Front. Microbiol.">
        <title>Aerobic Denitrification and Heterotrophic Sulfur Oxidation in the Genus Halomonas Revealed by Six Novel Species Characterizations and Genome-Based Analysis.</title>
        <authorList>
            <person name="Wang L."/>
            <person name="Shao Z."/>
        </authorList>
    </citation>
    <scope>NUCLEOTIDE SEQUENCE [LARGE SCALE GENOMIC DNA]</scope>
    <source>
        <strain evidence="2 3">MCCC 1A05748</strain>
    </source>
</reference>
<dbReference type="RefSeq" id="WP_234251714.1">
    <property type="nucleotide sequence ID" value="NZ_JABFTQ010000021.1"/>
</dbReference>
<comment type="caution">
    <text evidence="2">The sequence shown here is derived from an EMBL/GenBank/DDBJ whole genome shotgun (WGS) entry which is preliminary data.</text>
</comment>
<proteinExistence type="predicted"/>
<accession>A0ABS9BBL9</accession>
<organism evidence="2 3">
    <name type="scientific">Billgrantia desiderata</name>
    <dbReference type="NCBI Taxonomy" id="52021"/>
    <lineage>
        <taxon>Bacteria</taxon>
        <taxon>Pseudomonadati</taxon>
        <taxon>Pseudomonadota</taxon>
        <taxon>Gammaproteobacteria</taxon>
        <taxon>Oceanospirillales</taxon>
        <taxon>Halomonadaceae</taxon>
        <taxon>Billgrantia</taxon>
    </lineage>
</organism>
<keyword evidence="2" id="KW-0808">Transferase</keyword>
<protein>
    <submittedName>
        <fullName evidence="2">Class I SAM-dependent methyltransferase</fullName>
    </submittedName>
</protein>
<keyword evidence="3" id="KW-1185">Reference proteome</keyword>
<dbReference type="InterPro" id="IPR013217">
    <property type="entry name" value="Methyltransf_12"/>
</dbReference>
<dbReference type="GO" id="GO:0032259">
    <property type="term" value="P:methylation"/>
    <property type="evidence" value="ECO:0007669"/>
    <property type="project" value="UniProtKB-KW"/>
</dbReference>
<sequence>MLRSLIYDALILKLTSRWYAAVLERLPEEAALLDVGVGTAGALAANAETVRRKGLRITGIDIDADYIDRAQRRLEEESLCAHAEVRLESVYDHDGGPYDAAYFSASLMLLPEPERALRHCAALLNPGGRLYFTQTIQLRPSRGMEWLKPMLKRLTSIDFGRVTYEDAFKAQLDAAGLRLEEFTVLSRHGSRASCLAVATTARLS</sequence>
<dbReference type="Proteomes" id="UP001320154">
    <property type="component" value="Unassembled WGS sequence"/>
</dbReference>
<dbReference type="SUPFAM" id="SSF53335">
    <property type="entry name" value="S-adenosyl-L-methionine-dependent methyltransferases"/>
    <property type="match status" value="1"/>
</dbReference>
<dbReference type="InterPro" id="IPR029063">
    <property type="entry name" value="SAM-dependent_MTases_sf"/>
</dbReference>
<feature type="domain" description="Methyltransferase type 12" evidence="1">
    <location>
        <begin position="33"/>
        <end position="130"/>
    </location>
</feature>
<dbReference type="Pfam" id="PF08242">
    <property type="entry name" value="Methyltransf_12"/>
    <property type="match status" value="1"/>
</dbReference>
<evidence type="ECO:0000259" key="1">
    <source>
        <dbReference type="Pfam" id="PF08242"/>
    </source>
</evidence>
<keyword evidence="2" id="KW-0489">Methyltransferase</keyword>
<dbReference type="CDD" id="cd02440">
    <property type="entry name" value="AdoMet_MTases"/>
    <property type="match status" value="1"/>
</dbReference>
<gene>
    <name evidence="2" type="ORF">HOP60_21480</name>
</gene>
<evidence type="ECO:0000313" key="3">
    <source>
        <dbReference type="Proteomes" id="UP001320154"/>
    </source>
</evidence>